<feature type="transmembrane region" description="Helical" evidence="2">
    <location>
        <begin position="189"/>
        <end position="213"/>
    </location>
</feature>
<dbReference type="GO" id="GO:0046854">
    <property type="term" value="P:phosphatidylinositol phosphate biosynthetic process"/>
    <property type="evidence" value="ECO:0007669"/>
    <property type="project" value="TreeGrafter"/>
</dbReference>
<sequence>MVVSFIHSIFGLCSLSLGITILIAYIFISGLRKPPGMLIVWQTVLQIVLDIEWGIVGLLNSGLNTSISNNSCLGLGILAIYCFYVVWNYYFCLVIELVIKLKDPMNGNYKKRSPIYHLTSHICGFAFTLYAIIRDQAGDSLLLTCFIKRDALLLNVLPLCTYYPVVIFGIIYLSSLVKSSTSKLMKKYVYIYLFSLIVYTVVWINLSTAMIINNKNSHFTQGTELIGSLSGIIINLLRISDPAFWNYIKSRVKRPRRKESLTRFNSVYEASYIQMFTHVFSVAVLKSIISLNLSMGVDQEYEENDIIWSREHYEQQQNLRFDEEDVKKNLVIPETIDYAVDGFKCNAKIYCPLVFQHIRNLCGISNDMICQSFEVVANLPSLKSNAGNSGGRSASFFYFSHDRRFLLKTICTSEKNFLLNELLVDYHKFLIDHEDSILSRIIGVFTFRFQDGTKCKVMLQSNIFPTVPLIGVFDLKGSKVDRTVSKSSRGVSEIIPDIIYKDLDFLSTKKKIHIENIDLQRFKISILKDSKFLNDHNIIDYSLLLGISDEFVSNSRPLIGYGKDKGLFYYVGIIDYLQTYTTFKQIEAFSKNLIMLNVPKEDISVTSSDLYGDRFTAFLFSIISS</sequence>
<accession>A0A1R2BLN5</accession>
<dbReference type="EMBL" id="MPUH01000565">
    <property type="protein sequence ID" value="OMJ77630.1"/>
    <property type="molecule type" value="Genomic_DNA"/>
</dbReference>
<proteinExistence type="predicted"/>
<dbReference type="GO" id="GO:0005886">
    <property type="term" value="C:plasma membrane"/>
    <property type="evidence" value="ECO:0007669"/>
    <property type="project" value="TreeGrafter"/>
</dbReference>
<dbReference type="GO" id="GO:0005524">
    <property type="term" value="F:ATP binding"/>
    <property type="evidence" value="ECO:0007669"/>
    <property type="project" value="UniProtKB-UniRule"/>
</dbReference>
<dbReference type="OrthoDB" id="70770at2759"/>
<dbReference type="Proteomes" id="UP000187209">
    <property type="component" value="Unassembled WGS sequence"/>
</dbReference>
<dbReference type="InterPro" id="IPR002498">
    <property type="entry name" value="PInositol-4-P-4/5-kinase_core"/>
</dbReference>
<keyword evidence="1" id="KW-0418">Kinase</keyword>
<keyword evidence="1" id="KW-0808">Transferase</keyword>
<dbReference type="GO" id="GO:0016308">
    <property type="term" value="F:1-phosphatidylinositol-4-phosphate 5-kinase activity"/>
    <property type="evidence" value="ECO:0007669"/>
    <property type="project" value="TreeGrafter"/>
</dbReference>
<organism evidence="4 5">
    <name type="scientific">Stentor coeruleus</name>
    <dbReference type="NCBI Taxonomy" id="5963"/>
    <lineage>
        <taxon>Eukaryota</taxon>
        <taxon>Sar</taxon>
        <taxon>Alveolata</taxon>
        <taxon>Ciliophora</taxon>
        <taxon>Postciliodesmatophora</taxon>
        <taxon>Heterotrichea</taxon>
        <taxon>Heterotrichida</taxon>
        <taxon>Stentoridae</taxon>
        <taxon>Stentor</taxon>
    </lineage>
</organism>
<dbReference type="PROSITE" id="PS51455">
    <property type="entry name" value="PIPK"/>
    <property type="match status" value="1"/>
</dbReference>
<evidence type="ECO:0000313" key="5">
    <source>
        <dbReference type="Proteomes" id="UP000187209"/>
    </source>
</evidence>
<keyword evidence="2" id="KW-0812">Transmembrane</keyword>
<dbReference type="SMART" id="SM00330">
    <property type="entry name" value="PIPKc"/>
    <property type="match status" value="1"/>
</dbReference>
<dbReference type="InterPro" id="IPR023610">
    <property type="entry name" value="PInositol-4/5-P-5/4-kinase"/>
</dbReference>
<dbReference type="PANTHER" id="PTHR23086">
    <property type="entry name" value="PHOSPHATIDYLINOSITOL-4-PHOSPHATE 5-KINASE"/>
    <property type="match status" value="1"/>
</dbReference>
<dbReference type="Gene3D" id="3.30.800.10">
    <property type="entry name" value="Phosphatidylinositol Phosphate Kinase II Beta"/>
    <property type="match status" value="1"/>
</dbReference>
<feature type="transmembrane region" description="Helical" evidence="2">
    <location>
        <begin position="225"/>
        <end position="248"/>
    </location>
</feature>
<dbReference type="SUPFAM" id="SSF56104">
    <property type="entry name" value="SAICAR synthase-like"/>
    <property type="match status" value="1"/>
</dbReference>
<keyword evidence="1" id="KW-0067">ATP-binding</keyword>
<evidence type="ECO:0000256" key="2">
    <source>
        <dbReference type="SAM" id="Phobius"/>
    </source>
</evidence>
<evidence type="ECO:0000259" key="3">
    <source>
        <dbReference type="PROSITE" id="PS51455"/>
    </source>
</evidence>
<evidence type="ECO:0000313" key="4">
    <source>
        <dbReference type="EMBL" id="OMJ77630.1"/>
    </source>
</evidence>
<name>A0A1R2BLN5_9CILI</name>
<feature type="transmembrane region" description="Helical" evidence="2">
    <location>
        <begin position="153"/>
        <end position="177"/>
    </location>
</feature>
<feature type="transmembrane region" description="Helical" evidence="2">
    <location>
        <begin position="115"/>
        <end position="133"/>
    </location>
</feature>
<feature type="transmembrane region" description="Helical" evidence="2">
    <location>
        <begin position="73"/>
        <end position="95"/>
    </location>
</feature>
<keyword evidence="2" id="KW-0472">Membrane</keyword>
<dbReference type="Gene3D" id="3.30.810.10">
    <property type="entry name" value="2-Layer Sandwich"/>
    <property type="match status" value="1"/>
</dbReference>
<comment type="caution">
    <text evidence="4">The sequence shown here is derived from an EMBL/GenBank/DDBJ whole genome shotgun (WGS) entry which is preliminary data.</text>
</comment>
<feature type="transmembrane region" description="Helical" evidence="2">
    <location>
        <begin position="6"/>
        <end position="27"/>
    </location>
</feature>
<feature type="domain" description="PIPK" evidence="3">
    <location>
        <begin position="277"/>
        <end position="623"/>
    </location>
</feature>
<dbReference type="Pfam" id="PF01504">
    <property type="entry name" value="PIP5K"/>
    <property type="match status" value="2"/>
</dbReference>
<protein>
    <recommendedName>
        <fullName evidence="3">PIPK domain-containing protein</fullName>
    </recommendedName>
</protein>
<dbReference type="PANTHER" id="PTHR23086:SF8">
    <property type="entry name" value="PHOSPHATIDYLINOSITOL 5-PHOSPHATE 4-KINASE, ISOFORM A"/>
    <property type="match status" value="1"/>
</dbReference>
<gene>
    <name evidence="4" type="ORF">SteCoe_22757</name>
</gene>
<dbReference type="InterPro" id="IPR027484">
    <property type="entry name" value="PInositol-4-P-5-kinase_N"/>
</dbReference>
<dbReference type="CDD" id="cd00139">
    <property type="entry name" value="PIPKc"/>
    <property type="match status" value="1"/>
</dbReference>
<evidence type="ECO:0000256" key="1">
    <source>
        <dbReference type="PROSITE-ProRule" id="PRU00781"/>
    </source>
</evidence>
<dbReference type="InterPro" id="IPR027483">
    <property type="entry name" value="PInositol-4-P-4/5-kinase_C_sf"/>
</dbReference>
<keyword evidence="2" id="KW-1133">Transmembrane helix</keyword>
<keyword evidence="1" id="KW-0547">Nucleotide-binding</keyword>
<dbReference type="AlphaFoldDB" id="A0A1R2BLN5"/>
<keyword evidence="5" id="KW-1185">Reference proteome</keyword>
<reference evidence="4 5" key="1">
    <citation type="submission" date="2016-11" db="EMBL/GenBank/DDBJ databases">
        <title>The macronuclear genome of Stentor coeruleus: a giant cell with tiny introns.</title>
        <authorList>
            <person name="Slabodnick M."/>
            <person name="Ruby J.G."/>
            <person name="Reiff S.B."/>
            <person name="Swart E.C."/>
            <person name="Gosai S."/>
            <person name="Prabakaran S."/>
            <person name="Witkowska E."/>
            <person name="Larue G.E."/>
            <person name="Fisher S."/>
            <person name="Freeman R.M."/>
            <person name="Gunawardena J."/>
            <person name="Chu W."/>
            <person name="Stover N.A."/>
            <person name="Gregory B.D."/>
            <person name="Nowacki M."/>
            <person name="Derisi J."/>
            <person name="Roy S.W."/>
            <person name="Marshall W.F."/>
            <person name="Sood P."/>
        </authorList>
    </citation>
    <scope>NUCLEOTIDE SEQUENCE [LARGE SCALE GENOMIC DNA]</scope>
    <source>
        <strain evidence="4">WM001</strain>
    </source>
</reference>